<dbReference type="AlphaFoldDB" id="A0A4Y2DII4"/>
<gene>
    <name evidence="1" type="ORF">AVEN_95274_1</name>
</gene>
<keyword evidence="2" id="KW-1185">Reference proteome</keyword>
<sequence>MGGTPFILEPKGLCAVQLPYIVIYRTKKEFSTLHCYCDSDSPPCCLSLPNVCRCGTDSPCVQSHSKISDKYVKAGRMDFVMKCLCGNSTLMRQSVCQLKLSGLSEQQLTAVILCLFSNITFEILDTLWEQFKMNFNFT</sequence>
<comment type="caution">
    <text evidence="1">The sequence shown here is derived from an EMBL/GenBank/DDBJ whole genome shotgun (WGS) entry which is preliminary data.</text>
</comment>
<accession>A0A4Y2DII4</accession>
<dbReference type="EMBL" id="BGPR01000362">
    <property type="protein sequence ID" value="GBM15654.1"/>
    <property type="molecule type" value="Genomic_DNA"/>
</dbReference>
<dbReference type="Proteomes" id="UP000499080">
    <property type="component" value="Unassembled WGS sequence"/>
</dbReference>
<protein>
    <submittedName>
        <fullName evidence="1">Uncharacterized protein</fullName>
    </submittedName>
</protein>
<proteinExistence type="predicted"/>
<name>A0A4Y2DII4_ARAVE</name>
<reference evidence="1 2" key="1">
    <citation type="journal article" date="2019" name="Sci. Rep.">
        <title>Orb-weaving spider Araneus ventricosus genome elucidates the spidroin gene catalogue.</title>
        <authorList>
            <person name="Kono N."/>
            <person name="Nakamura H."/>
            <person name="Ohtoshi R."/>
            <person name="Moran D.A.P."/>
            <person name="Shinohara A."/>
            <person name="Yoshida Y."/>
            <person name="Fujiwara M."/>
            <person name="Mori M."/>
            <person name="Tomita M."/>
            <person name="Arakawa K."/>
        </authorList>
    </citation>
    <scope>NUCLEOTIDE SEQUENCE [LARGE SCALE GENOMIC DNA]</scope>
</reference>
<evidence type="ECO:0000313" key="2">
    <source>
        <dbReference type="Proteomes" id="UP000499080"/>
    </source>
</evidence>
<evidence type="ECO:0000313" key="1">
    <source>
        <dbReference type="EMBL" id="GBM15654.1"/>
    </source>
</evidence>
<organism evidence="1 2">
    <name type="scientific">Araneus ventricosus</name>
    <name type="common">Orbweaver spider</name>
    <name type="synonym">Epeira ventricosa</name>
    <dbReference type="NCBI Taxonomy" id="182803"/>
    <lineage>
        <taxon>Eukaryota</taxon>
        <taxon>Metazoa</taxon>
        <taxon>Ecdysozoa</taxon>
        <taxon>Arthropoda</taxon>
        <taxon>Chelicerata</taxon>
        <taxon>Arachnida</taxon>
        <taxon>Araneae</taxon>
        <taxon>Araneomorphae</taxon>
        <taxon>Entelegynae</taxon>
        <taxon>Araneoidea</taxon>
        <taxon>Araneidae</taxon>
        <taxon>Araneus</taxon>
    </lineage>
</organism>